<name>A0A6A6AKL0_9PLEO</name>
<dbReference type="PANTHER" id="PTHR42085:SF8">
    <property type="entry name" value="F-BOX DOMAIN-CONTAINING PROTEIN"/>
    <property type="match status" value="1"/>
</dbReference>
<organism evidence="2 3">
    <name type="scientific">Dothidotthia symphoricarpi CBS 119687</name>
    <dbReference type="NCBI Taxonomy" id="1392245"/>
    <lineage>
        <taxon>Eukaryota</taxon>
        <taxon>Fungi</taxon>
        <taxon>Dikarya</taxon>
        <taxon>Ascomycota</taxon>
        <taxon>Pezizomycotina</taxon>
        <taxon>Dothideomycetes</taxon>
        <taxon>Pleosporomycetidae</taxon>
        <taxon>Pleosporales</taxon>
        <taxon>Dothidotthiaceae</taxon>
        <taxon>Dothidotthia</taxon>
    </lineage>
</organism>
<dbReference type="InterPro" id="IPR056632">
    <property type="entry name" value="DUF7730"/>
</dbReference>
<protein>
    <recommendedName>
        <fullName evidence="1">DUF7730 domain-containing protein</fullName>
    </recommendedName>
</protein>
<accession>A0A6A6AKL0</accession>
<evidence type="ECO:0000259" key="1">
    <source>
        <dbReference type="Pfam" id="PF24864"/>
    </source>
</evidence>
<dbReference type="OrthoDB" id="5272396at2759"/>
<reference evidence="2" key="1">
    <citation type="journal article" date="2020" name="Stud. Mycol.">
        <title>101 Dothideomycetes genomes: a test case for predicting lifestyles and emergence of pathogens.</title>
        <authorList>
            <person name="Haridas S."/>
            <person name="Albert R."/>
            <person name="Binder M."/>
            <person name="Bloem J."/>
            <person name="Labutti K."/>
            <person name="Salamov A."/>
            <person name="Andreopoulos B."/>
            <person name="Baker S."/>
            <person name="Barry K."/>
            <person name="Bills G."/>
            <person name="Bluhm B."/>
            <person name="Cannon C."/>
            <person name="Castanera R."/>
            <person name="Culley D."/>
            <person name="Daum C."/>
            <person name="Ezra D."/>
            <person name="Gonzalez J."/>
            <person name="Henrissat B."/>
            <person name="Kuo A."/>
            <person name="Liang C."/>
            <person name="Lipzen A."/>
            <person name="Lutzoni F."/>
            <person name="Magnuson J."/>
            <person name="Mondo S."/>
            <person name="Nolan M."/>
            <person name="Ohm R."/>
            <person name="Pangilinan J."/>
            <person name="Park H.-J."/>
            <person name="Ramirez L."/>
            <person name="Alfaro M."/>
            <person name="Sun H."/>
            <person name="Tritt A."/>
            <person name="Yoshinaga Y."/>
            <person name="Zwiers L.-H."/>
            <person name="Turgeon B."/>
            <person name="Goodwin S."/>
            <person name="Spatafora J."/>
            <person name="Crous P."/>
            <person name="Grigoriev I."/>
        </authorList>
    </citation>
    <scope>NUCLEOTIDE SEQUENCE</scope>
    <source>
        <strain evidence="2">CBS 119687</strain>
    </source>
</reference>
<keyword evidence="3" id="KW-1185">Reference proteome</keyword>
<evidence type="ECO:0000313" key="3">
    <source>
        <dbReference type="Proteomes" id="UP000799771"/>
    </source>
</evidence>
<dbReference type="Pfam" id="PF24864">
    <property type="entry name" value="DUF7730"/>
    <property type="match status" value="1"/>
</dbReference>
<dbReference type="Proteomes" id="UP000799771">
    <property type="component" value="Unassembled WGS sequence"/>
</dbReference>
<dbReference type="PANTHER" id="PTHR42085">
    <property type="entry name" value="F-BOX DOMAIN-CONTAINING PROTEIN"/>
    <property type="match status" value="1"/>
</dbReference>
<proteinExistence type="predicted"/>
<dbReference type="RefSeq" id="XP_033525794.1">
    <property type="nucleotide sequence ID" value="XM_033671336.1"/>
</dbReference>
<gene>
    <name evidence="2" type="ORF">P153DRAFT_394749</name>
</gene>
<evidence type="ECO:0000313" key="2">
    <source>
        <dbReference type="EMBL" id="KAF2131407.1"/>
    </source>
</evidence>
<sequence length="288" mass="33431">MNDTVTDSRREISDDERANLSTEFPVTAEHTDNSTFPFLKLPGEIRNMVYELLLVDQNFSLRFEARGQTGQSGVRRLYLKYPGPPDRDDLPGRQQGSLRKHCTSFETYRYEWRSKHFEFIVKTFSICHQINNEAGSVFYGKNLFVFGETFHLYMFLLHFSQRLRLIQHIGIVRWNPHVRSLNLQPSAYVNVEYVTFSLLANATNLKSFYTSPAIFKSLSTKPEPAARYLFQFVQNWLVPLALRKKNKLAAVSVLKMPALSTKNLKRPKWPVTKQGQDEFLAELIKCLP</sequence>
<dbReference type="EMBL" id="ML977502">
    <property type="protein sequence ID" value="KAF2131407.1"/>
    <property type="molecule type" value="Genomic_DNA"/>
</dbReference>
<feature type="domain" description="DUF7730" evidence="1">
    <location>
        <begin position="32"/>
        <end position="174"/>
    </location>
</feature>
<dbReference type="AlphaFoldDB" id="A0A6A6AKL0"/>
<dbReference type="InterPro" id="IPR038883">
    <property type="entry name" value="AN11006-like"/>
</dbReference>
<dbReference type="GeneID" id="54411768"/>